<evidence type="ECO:0000313" key="2">
    <source>
        <dbReference type="Proteomes" id="UP001050691"/>
    </source>
</evidence>
<protein>
    <submittedName>
        <fullName evidence="1">Uncharacterized protein</fullName>
    </submittedName>
</protein>
<sequence>MSRILSDYAEVTKLSPTLHNDSSSGNYQKNNTTLSEEILGLQKLYKKHIKDDERFSQERREFEQRCAEIQNQTEEDLSHTAALLIQINEVEQMTDTVLAHINVDKVVVTQVRQEIVSGSLESMS</sequence>
<comment type="caution">
    <text evidence="1">The sequence shown here is derived from an EMBL/GenBank/DDBJ whole genome shotgun (WGS) entry which is preliminary data.</text>
</comment>
<reference evidence="1" key="1">
    <citation type="submission" date="2021-10" db="EMBL/GenBank/DDBJ databases">
        <title>De novo Genome Assembly of Clathrus columnatus (Basidiomycota, Fungi) Using Illumina and Nanopore Sequence Data.</title>
        <authorList>
            <person name="Ogiso-Tanaka E."/>
            <person name="Itagaki H."/>
            <person name="Hosoya T."/>
            <person name="Hosaka K."/>
        </authorList>
    </citation>
    <scope>NUCLEOTIDE SEQUENCE</scope>
    <source>
        <strain evidence="1">MO-923</strain>
    </source>
</reference>
<dbReference type="EMBL" id="BPWL01000003">
    <property type="protein sequence ID" value="GJJ08679.1"/>
    <property type="molecule type" value="Genomic_DNA"/>
</dbReference>
<proteinExistence type="predicted"/>
<dbReference type="Proteomes" id="UP001050691">
    <property type="component" value="Unassembled WGS sequence"/>
</dbReference>
<accession>A0AAV5A7F6</accession>
<organism evidence="1 2">
    <name type="scientific">Clathrus columnatus</name>
    <dbReference type="NCBI Taxonomy" id="1419009"/>
    <lineage>
        <taxon>Eukaryota</taxon>
        <taxon>Fungi</taxon>
        <taxon>Dikarya</taxon>
        <taxon>Basidiomycota</taxon>
        <taxon>Agaricomycotina</taxon>
        <taxon>Agaricomycetes</taxon>
        <taxon>Phallomycetidae</taxon>
        <taxon>Phallales</taxon>
        <taxon>Clathraceae</taxon>
        <taxon>Clathrus</taxon>
    </lineage>
</organism>
<dbReference type="AlphaFoldDB" id="A0AAV5A7F6"/>
<keyword evidence="2" id="KW-1185">Reference proteome</keyword>
<gene>
    <name evidence="1" type="ORF">Clacol_002898</name>
</gene>
<evidence type="ECO:0000313" key="1">
    <source>
        <dbReference type="EMBL" id="GJJ08679.1"/>
    </source>
</evidence>
<name>A0AAV5A7F6_9AGAM</name>